<comment type="caution">
    <text evidence="1">The sequence shown here is derived from an EMBL/GenBank/DDBJ whole genome shotgun (WGS) entry which is preliminary data.</text>
</comment>
<name>A0A927F6Q0_9BACT</name>
<evidence type="ECO:0000313" key="1">
    <source>
        <dbReference type="EMBL" id="MBD5778691.1"/>
    </source>
</evidence>
<protein>
    <submittedName>
        <fullName evidence="1">Uncharacterized protein</fullName>
    </submittedName>
</protein>
<dbReference type="Proteomes" id="UP000622317">
    <property type="component" value="Unassembled WGS sequence"/>
</dbReference>
<proteinExistence type="predicted"/>
<keyword evidence="2" id="KW-1185">Reference proteome</keyword>
<evidence type="ECO:0000313" key="2">
    <source>
        <dbReference type="Proteomes" id="UP000622317"/>
    </source>
</evidence>
<gene>
    <name evidence="1" type="ORF">IEN85_04255</name>
</gene>
<dbReference type="RefSeq" id="WP_191615821.1">
    <property type="nucleotide sequence ID" value="NZ_JACYFG010000006.1"/>
</dbReference>
<dbReference type="AlphaFoldDB" id="A0A927F6Q0"/>
<reference evidence="1" key="1">
    <citation type="submission" date="2020-09" db="EMBL/GenBank/DDBJ databases">
        <title>Pelagicoccus enzymogenes sp. nov. with an EPS production, isolated from marine sediment.</title>
        <authorList>
            <person name="Feng X."/>
        </authorList>
    </citation>
    <scope>NUCLEOTIDE SEQUENCE</scope>
    <source>
        <strain evidence="1">NFK12</strain>
    </source>
</reference>
<dbReference type="EMBL" id="JACYFG010000006">
    <property type="protein sequence ID" value="MBD5778691.1"/>
    <property type="molecule type" value="Genomic_DNA"/>
</dbReference>
<accession>A0A927F6Q0</accession>
<organism evidence="1 2">
    <name type="scientific">Pelagicoccus enzymogenes</name>
    <dbReference type="NCBI Taxonomy" id="2773457"/>
    <lineage>
        <taxon>Bacteria</taxon>
        <taxon>Pseudomonadati</taxon>
        <taxon>Verrucomicrobiota</taxon>
        <taxon>Opitutia</taxon>
        <taxon>Puniceicoccales</taxon>
        <taxon>Pelagicoccaceae</taxon>
        <taxon>Pelagicoccus</taxon>
    </lineage>
</organism>
<sequence length="161" mass="16848">MSQIEISPTLRAAVAEKCGAVQSQKIVWERAVAEALAAGASEGTLLQLLSAFKNARTLDACARGTSREDGGLDGFLQRLRALVDESSFDLASWLAAFECVQSHLAANGRVSSASSVVGYVQCSAEFGGSSENRQSLPEIIEAMLEDYGFEGQEGCGIGPAG</sequence>